<feature type="domain" description="MaoC-like" evidence="1">
    <location>
        <begin position="15"/>
        <end position="133"/>
    </location>
</feature>
<dbReference type="SUPFAM" id="SSF54637">
    <property type="entry name" value="Thioesterase/thiol ester dehydrase-isomerase"/>
    <property type="match status" value="1"/>
</dbReference>
<organism evidence="2 3">
    <name type="scientific">Paramylibacter ulvae</name>
    <dbReference type="NCBI Taxonomy" id="1651968"/>
    <lineage>
        <taxon>Bacteria</taxon>
        <taxon>Pseudomonadati</taxon>
        <taxon>Pseudomonadota</taxon>
        <taxon>Alphaproteobacteria</taxon>
        <taxon>Rhodobacterales</taxon>
        <taxon>Paracoccaceae</taxon>
        <taxon>Paramylibacter</taxon>
    </lineage>
</organism>
<reference evidence="3" key="1">
    <citation type="journal article" date="2019" name="Int. J. Syst. Evol. Microbiol.">
        <title>The Global Catalogue of Microorganisms (GCM) 10K type strain sequencing project: providing services to taxonomists for standard genome sequencing and annotation.</title>
        <authorList>
            <consortium name="The Broad Institute Genomics Platform"/>
            <consortium name="The Broad Institute Genome Sequencing Center for Infectious Disease"/>
            <person name="Wu L."/>
            <person name="Ma J."/>
        </authorList>
    </citation>
    <scope>NUCLEOTIDE SEQUENCE [LARGE SCALE GENOMIC DNA]</scope>
    <source>
        <strain evidence="3">KCTC 32465</strain>
    </source>
</reference>
<dbReference type="Pfam" id="PF01575">
    <property type="entry name" value="MaoC_dehydratas"/>
    <property type="match status" value="1"/>
</dbReference>
<dbReference type="InterPro" id="IPR039375">
    <property type="entry name" value="NodN-like"/>
</dbReference>
<gene>
    <name evidence="2" type="ORF">GCM10008927_04460</name>
</gene>
<dbReference type="Gene3D" id="3.10.129.10">
    <property type="entry name" value="Hotdog Thioesterase"/>
    <property type="match status" value="1"/>
</dbReference>
<comment type="caution">
    <text evidence="2">The sequence shown here is derived from an EMBL/GenBank/DDBJ whole genome shotgun (WGS) entry which is preliminary data.</text>
</comment>
<proteinExistence type="predicted"/>
<keyword evidence="3" id="KW-1185">Reference proteome</keyword>
<dbReference type="CDD" id="cd03450">
    <property type="entry name" value="NodN"/>
    <property type="match status" value="1"/>
</dbReference>
<evidence type="ECO:0000313" key="3">
    <source>
        <dbReference type="Proteomes" id="UP000634455"/>
    </source>
</evidence>
<evidence type="ECO:0000259" key="1">
    <source>
        <dbReference type="Pfam" id="PF01575"/>
    </source>
</evidence>
<dbReference type="RefSeq" id="WP_189638935.1">
    <property type="nucleotide sequence ID" value="NZ_BMZF01000001.1"/>
</dbReference>
<dbReference type="InterPro" id="IPR029069">
    <property type="entry name" value="HotDog_dom_sf"/>
</dbReference>
<dbReference type="PANTHER" id="PTHR42993:SF1">
    <property type="entry name" value="MAOC-LIKE DEHYDRATASE DOMAIN-CONTAINING PROTEIN"/>
    <property type="match status" value="1"/>
</dbReference>
<dbReference type="PANTHER" id="PTHR42993">
    <property type="entry name" value="MAOC-LIKE DEHYDRATASE DOMAIN-CONTAINING PROTEIN"/>
    <property type="match status" value="1"/>
</dbReference>
<dbReference type="InterPro" id="IPR002539">
    <property type="entry name" value="MaoC-like_dom"/>
</dbReference>
<name>A0ABQ3CTE6_9RHOB</name>
<accession>A0ABQ3CTE6</accession>
<dbReference type="EMBL" id="BMZF01000001">
    <property type="protein sequence ID" value="GHA43007.1"/>
    <property type="molecule type" value="Genomic_DNA"/>
</dbReference>
<protein>
    <recommendedName>
        <fullName evidence="1">MaoC-like domain-containing protein</fullName>
    </recommendedName>
</protein>
<sequence length="155" mass="16283">MSAPKGYALSTLKDHIGHDFGSSKPMQITQHRINTFADATGDYQWIHTDVAKAKKYSPFGGTVAHGFLSLSFVAGAMASTGIVPKEAKGVLNYGVEGVRFLSPVLTGSEVVASFVLKDVVEKGKGQYLIHVDATVTVPGAAKPALVGTFLAMVMG</sequence>
<dbReference type="Proteomes" id="UP000634455">
    <property type="component" value="Unassembled WGS sequence"/>
</dbReference>
<evidence type="ECO:0000313" key="2">
    <source>
        <dbReference type="EMBL" id="GHA43007.1"/>
    </source>
</evidence>